<dbReference type="Pfam" id="PF25461">
    <property type="entry name" value="Beta-barrel_SelB"/>
    <property type="match status" value="1"/>
</dbReference>
<feature type="compositionally biased region" description="Low complexity" evidence="9">
    <location>
        <begin position="641"/>
        <end position="653"/>
    </location>
</feature>
<gene>
    <name evidence="11" type="primary">selB</name>
    <name evidence="11" type="ORF">FRZ61_14890</name>
</gene>
<evidence type="ECO:0000256" key="7">
    <source>
        <dbReference type="ARBA" id="ARBA00025526"/>
    </source>
</evidence>
<dbReference type="GO" id="GO:0003924">
    <property type="term" value="F:GTPase activity"/>
    <property type="evidence" value="ECO:0007669"/>
    <property type="project" value="InterPro"/>
</dbReference>
<dbReference type="Gene3D" id="1.10.10.10">
    <property type="entry name" value="Winged helix-like DNA-binding domain superfamily/Winged helix DNA-binding domain"/>
    <property type="match status" value="3"/>
</dbReference>
<keyword evidence="3" id="KW-0963">Cytoplasm</keyword>
<comment type="subcellular location">
    <subcellularLocation>
        <location evidence="1">Cytoplasm</location>
    </subcellularLocation>
</comment>
<dbReference type="InterPro" id="IPR050055">
    <property type="entry name" value="EF-Tu_GTPase"/>
</dbReference>
<evidence type="ECO:0000256" key="6">
    <source>
        <dbReference type="ARBA" id="ARBA00023134"/>
    </source>
</evidence>
<evidence type="ECO:0000256" key="5">
    <source>
        <dbReference type="ARBA" id="ARBA00022917"/>
    </source>
</evidence>
<dbReference type="GO" id="GO:0004020">
    <property type="term" value="F:adenylylsulfate kinase activity"/>
    <property type="evidence" value="ECO:0007669"/>
    <property type="project" value="UniProtKB-EC"/>
</dbReference>
<evidence type="ECO:0000256" key="1">
    <source>
        <dbReference type="ARBA" id="ARBA00004496"/>
    </source>
</evidence>
<keyword evidence="12" id="KW-1185">Reference proteome</keyword>
<name>A0A5J6MZ51_9PROT</name>
<evidence type="ECO:0000256" key="3">
    <source>
        <dbReference type="ARBA" id="ARBA00022490"/>
    </source>
</evidence>
<dbReference type="InterPro" id="IPR036390">
    <property type="entry name" value="WH_DNA-bd_sf"/>
</dbReference>
<dbReference type="AlphaFoldDB" id="A0A5J6MZ51"/>
<dbReference type="PROSITE" id="PS51722">
    <property type="entry name" value="G_TR_2"/>
    <property type="match status" value="1"/>
</dbReference>
<dbReference type="InterPro" id="IPR015190">
    <property type="entry name" value="Elong_fac_SelB-wing-hlx_typ-2"/>
</dbReference>
<dbReference type="InterPro" id="IPR031157">
    <property type="entry name" value="G_TR_CS"/>
</dbReference>
<dbReference type="GO" id="GO:0003723">
    <property type="term" value="F:RNA binding"/>
    <property type="evidence" value="ECO:0007669"/>
    <property type="project" value="InterPro"/>
</dbReference>
<dbReference type="Proteomes" id="UP000325797">
    <property type="component" value="Chromosome"/>
</dbReference>
<dbReference type="GO" id="GO:0001514">
    <property type="term" value="P:selenocysteine incorporation"/>
    <property type="evidence" value="ECO:0007669"/>
    <property type="project" value="InterPro"/>
</dbReference>
<dbReference type="CDD" id="cd15491">
    <property type="entry name" value="selB_III"/>
    <property type="match status" value="1"/>
</dbReference>
<evidence type="ECO:0000313" key="11">
    <source>
        <dbReference type="EMBL" id="QEX21560.1"/>
    </source>
</evidence>
<dbReference type="PROSITE" id="PS00301">
    <property type="entry name" value="G_TR_1"/>
    <property type="match status" value="1"/>
</dbReference>
<dbReference type="PRINTS" id="PR00315">
    <property type="entry name" value="ELONGATNFCT"/>
</dbReference>
<dbReference type="Gene3D" id="2.40.30.10">
    <property type="entry name" value="Translation factors"/>
    <property type="match status" value="1"/>
</dbReference>
<dbReference type="EMBL" id="CP042582">
    <property type="protein sequence ID" value="QEX21560.1"/>
    <property type="molecule type" value="Genomic_DNA"/>
</dbReference>
<evidence type="ECO:0000259" key="10">
    <source>
        <dbReference type="PROSITE" id="PS51722"/>
    </source>
</evidence>
<reference evidence="11 12" key="1">
    <citation type="submission" date="2019-08" db="EMBL/GenBank/DDBJ databases">
        <title>Hyperibacter terrae gen. nov., sp. nov. and Hyperibacter viscosus sp. nov., two new members in the family Rhodospirillaceae isolated from the rhizosphere of Hypericum perforatum.</title>
        <authorList>
            <person name="Noviana Z."/>
        </authorList>
    </citation>
    <scope>NUCLEOTIDE SEQUENCE [LARGE SCALE GENOMIC DNA]</scope>
    <source>
        <strain evidence="11 12">R5959</strain>
    </source>
</reference>
<dbReference type="InterPro" id="IPR005225">
    <property type="entry name" value="Small_GTP-bd"/>
</dbReference>
<dbReference type="InterPro" id="IPR009001">
    <property type="entry name" value="Transl_elong_EF1A/Init_IF2_C"/>
</dbReference>
<keyword evidence="5" id="KW-0648">Protein biosynthesis</keyword>
<dbReference type="GO" id="GO:0005829">
    <property type="term" value="C:cytosol"/>
    <property type="evidence" value="ECO:0007669"/>
    <property type="project" value="TreeGrafter"/>
</dbReference>
<dbReference type="InterPro" id="IPR036388">
    <property type="entry name" value="WH-like_DNA-bd_sf"/>
</dbReference>
<dbReference type="NCBIfam" id="TIGR00231">
    <property type="entry name" value="small_GTP"/>
    <property type="match status" value="1"/>
</dbReference>
<dbReference type="InterPro" id="IPR027417">
    <property type="entry name" value="P-loop_NTPase"/>
</dbReference>
<feature type="domain" description="Tr-type G" evidence="10">
    <location>
        <begin position="1"/>
        <end position="170"/>
    </location>
</feature>
<dbReference type="KEGG" id="hadh:FRZ61_14890"/>
<dbReference type="GO" id="GO:0003746">
    <property type="term" value="F:translation elongation factor activity"/>
    <property type="evidence" value="ECO:0007669"/>
    <property type="project" value="InterPro"/>
</dbReference>
<dbReference type="Pfam" id="PF03144">
    <property type="entry name" value="GTP_EFTU_D2"/>
    <property type="match status" value="1"/>
</dbReference>
<dbReference type="NCBIfam" id="TIGR00475">
    <property type="entry name" value="selB"/>
    <property type="match status" value="1"/>
</dbReference>
<dbReference type="Gene3D" id="3.40.50.300">
    <property type="entry name" value="P-loop containing nucleotide triphosphate hydrolases"/>
    <property type="match status" value="1"/>
</dbReference>
<comment type="function">
    <text evidence="7">Translation factor necessary for the incorporation of selenocysteine into proteins. It probably replaces EF-Tu for the insertion of selenocysteine directed by the UGA codon. SelB binds GTP and GDP.</text>
</comment>
<keyword evidence="6" id="KW-0342">GTP-binding</keyword>
<dbReference type="CDD" id="cd03696">
    <property type="entry name" value="SelB_II"/>
    <property type="match status" value="1"/>
</dbReference>
<feature type="region of interest" description="Disordered" evidence="9">
    <location>
        <begin position="636"/>
        <end position="693"/>
    </location>
</feature>
<dbReference type="InterPro" id="IPR004161">
    <property type="entry name" value="EFTu-like_2"/>
</dbReference>
<dbReference type="Pfam" id="PF09107">
    <property type="entry name" value="WHD_3rd_SelB"/>
    <property type="match status" value="1"/>
</dbReference>
<evidence type="ECO:0000256" key="9">
    <source>
        <dbReference type="SAM" id="MobiDB-lite"/>
    </source>
</evidence>
<evidence type="ECO:0000313" key="12">
    <source>
        <dbReference type="Proteomes" id="UP000325797"/>
    </source>
</evidence>
<evidence type="ECO:0000256" key="8">
    <source>
        <dbReference type="ARBA" id="ARBA00031615"/>
    </source>
</evidence>
<protein>
    <recommendedName>
        <fullName evidence="2">Selenocysteine-specific elongation factor</fullName>
    </recommendedName>
    <alternativeName>
        <fullName evidence="8">SelB translation factor</fullName>
    </alternativeName>
</protein>
<dbReference type="SUPFAM" id="SSF50465">
    <property type="entry name" value="EF-Tu/eEF-1alpha/eIF2-gamma C-terminal domain"/>
    <property type="match status" value="1"/>
</dbReference>
<dbReference type="InterPro" id="IPR004535">
    <property type="entry name" value="Transl_elong_SelB"/>
</dbReference>
<dbReference type="InterPro" id="IPR009000">
    <property type="entry name" value="Transl_B-barrel_sf"/>
</dbReference>
<dbReference type="SUPFAM" id="SSF46785">
    <property type="entry name" value="Winged helix' DNA-binding domain"/>
    <property type="match status" value="3"/>
</dbReference>
<dbReference type="InterPro" id="IPR057335">
    <property type="entry name" value="Beta-barrel_SelB"/>
</dbReference>
<dbReference type="CDD" id="cd04171">
    <property type="entry name" value="SelB"/>
    <property type="match status" value="1"/>
</dbReference>
<dbReference type="SUPFAM" id="SSF52540">
    <property type="entry name" value="P-loop containing nucleoside triphosphate hydrolases"/>
    <property type="match status" value="1"/>
</dbReference>
<evidence type="ECO:0000256" key="2">
    <source>
        <dbReference type="ARBA" id="ARBA00015953"/>
    </source>
</evidence>
<dbReference type="GO" id="GO:0005525">
    <property type="term" value="F:GTP binding"/>
    <property type="evidence" value="ECO:0007669"/>
    <property type="project" value="UniProtKB-KW"/>
</dbReference>
<dbReference type="InterPro" id="IPR015191">
    <property type="entry name" value="SelB_WHD4"/>
</dbReference>
<keyword evidence="4" id="KW-0547">Nucleotide-binding</keyword>
<accession>A0A5J6MZ51</accession>
<evidence type="ECO:0000256" key="4">
    <source>
        <dbReference type="ARBA" id="ARBA00022741"/>
    </source>
</evidence>
<dbReference type="PANTHER" id="PTHR43721:SF22">
    <property type="entry name" value="ELONGATION FACTOR TU, MITOCHONDRIAL"/>
    <property type="match status" value="1"/>
</dbReference>
<dbReference type="Pfam" id="PF09106">
    <property type="entry name" value="WHD_2nd_SelB"/>
    <property type="match status" value="1"/>
</dbReference>
<dbReference type="PANTHER" id="PTHR43721">
    <property type="entry name" value="ELONGATION FACTOR TU-RELATED"/>
    <property type="match status" value="1"/>
</dbReference>
<dbReference type="SUPFAM" id="SSF50447">
    <property type="entry name" value="Translation proteins"/>
    <property type="match status" value="1"/>
</dbReference>
<dbReference type="Pfam" id="PF00009">
    <property type="entry name" value="GTP_EFTU"/>
    <property type="match status" value="1"/>
</dbReference>
<organism evidence="11 12">
    <name type="scientific">Hypericibacter adhaerens</name>
    <dbReference type="NCBI Taxonomy" id="2602016"/>
    <lineage>
        <taxon>Bacteria</taxon>
        <taxon>Pseudomonadati</taxon>
        <taxon>Pseudomonadota</taxon>
        <taxon>Alphaproteobacteria</taxon>
        <taxon>Rhodospirillales</taxon>
        <taxon>Dongiaceae</taxon>
        <taxon>Hypericibacter</taxon>
    </lineage>
</organism>
<proteinExistence type="predicted"/>
<dbReference type="InterPro" id="IPR000795">
    <property type="entry name" value="T_Tr_GTP-bd_dom"/>
</dbReference>
<sequence>MIVGTAGHIDHGKTSLVRALTGVDTDRLKEEKARGISIDLGFAYLPAADGSVLGFVDVPGHERFVHTMLAGASGIDFVLFVIAADDGVMPQTREHLAIVDLLGVTRGIVALTKADLASPDRRAQVAAGIAETLSSTNLAGSPIIPVSTVTGEGIEALREALLTASSAAGRRGAAGRFRLAVDRSFTLAGTGTVVTGTALSGRVVVGDRVLVSPAGLPARVRSIHAQNRPVEQGEAGDRCALNLAGEGISKDAIRRGDMILDPSLHAPSDRIDAILRLLPSEAKAVGQWSPVRLHHAAAEVGAHVVLLEEEPLVPGGEKKVQLVLEKPIAAAVGDRFVLRDPSARRTIGGGRFLDLRAPARKRRTSARLAQLEAMAIEDPMQALAALLEREPRHVDLSAFARDRALAEAEMQSLVDALGIVKLAAKDRVIGLSAATWEQLKRALLALLENFHQVNPDLPGIGLERLRLQLEPRLPAPAFAAGLVSLARAGELALDGAWVRLPGHQVRLTPEEEQLWAGVAPLLAGEARFRPPRVRDIGTLLAVPEEDVRRLAKLMARMGKVSEVAHDHFFLRDTVAEMVRIAVAIAAASEKGEFTAAQFRDQVNNGRKVAIQILEFFDRHGVTLRRGDLRRMNKHQLDLFRPSAETPAPATATSDQGREASPVGRPDFKSGWGREPALGGFDSHSLPPVSREAR</sequence>